<dbReference type="Gramene" id="mRNA:HanXRQr2_Chr14g0622201">
    <property type="protein sequence ID" value="mRNA:HanXRQr2_Chr14g0622201"/>
    <property type="gene ID" value="HanXRQr2_Chr14g0622201"/>
</dbReference>
<evidence type="ECO:0000313" key="2">
    <source>
        <dbReference type="EMBL" id="KAF5767256.1"/>
    </source>
</evidence>
<accession>A0A9K3E7F4</accession>
<organism evidence="2 3">
    <name type="scientific">Helianthus annuus</name>
    <name type="common">Common sunflower</name>
    <dbReference type="NCBI Taxonomy" id="4232"/>
    <lineage>
        <taxon>Eukaryota</taxon>
        <taxon>Viridiplantae</taxon>
        <taxon>Streptophyta</taxon>
        <taxon>Embryophyta</taxon>
        <taxon>Tracheophyta</taxon>
        <taxon>Spermatophyta</taxon>
        <taxon>Magnoliopsida</taxon>
        <taxon>eudicotyledons</taxon>
        <taxon>Gunneridae</taxon>
        <taxon>Pentapetalae</taxon>
        <taxon>asterids</taxon>
        <taxon>campanulids</taxon>
        <taxon>Asterales</taxon>
        <taxon>Asteraceae</taxon>
        <taxon>Asteroideae</taxon>
        <taxon>Heliantheae alliance</taxon>
        <taxon>Heliantheae</taxon>
        <taxon>Helianthus</taxon>
    </lineage>
</organism>
<sequence length="50" mass="5672">MELGTHLQFDLATLRFRFLLCSLISLMNIIVMVRGVHFHQLQPLFVSGGA</sequence>
<dbReference type="EMBL" id="MNCJ02000329">
    <property type="protein sequence ID" value="KAF5767256.1"/>
    <property type="molecule type" value="Genomic_DNA"/>
</dbReference>
<name>A0A9K3E7F4_HELAN</name>
<protein>
    <submittedName>
        <fullName evidence="2">Uncharacterized protein</fullName>
    </submittedName>
</protein>
<keyword evidence="3" id="KW-1185">Reference proteome</keyword>
<keyword evidence="1" id="KW-0472">Membrane</keyword>
<keyword evidence="1" id="KW-1133">Transmembrane helix</keyword>
<gene>
    <name evidence="2" type="ORF">HanXRQr2_Chr14g0622201</name>
</gene>
<reference evidence="2" key="1">
    <citation type="journal article" date="2017" name="Nature">
        <title>The sunflower genome provides insights into oil metabolism, flowering and Asterid evolution.</title>
        <authorList>
            <person name="Badouin H."/>
            <person name="Gouzy J."/>
            <person name="Grassa C.J."/>
            <person name="Murat F."/>
            <person name="Staton S.E."/>
            <person name="Cottret L."/>
            <person name="Lelandais-Briere C."/>
            <person name="Owens G.L."/>
            <person name="Carrere S."/>
            <person name="Mayjonade B."/>
            <person name="Legrand L."/>
            <person name="Gill N."/>
            <person name="Kane N.C."/>
            <person name="Bowers J.E."/>
            <person name="Hubner S."/>
            <person name="Bellec A."/>
            <person name="Berard A."/>
            <person name="Berges H."/>
            <person name="Blanchet N."/>
            <person name="Boniface M.C."/>
            <person name="Brunel D."/>
            <person name="Catrice O."/>
            <person name="Chaidir N."/>
            <person name="Claudel C."/>
            <person name="Donnadieu C."/>
            <person name="Faraut T."/>
            <person name="Fievet G."/>
            <person name="Helmstetter N."/>
            <person name="King M."/>
            <person name="Knapp S.J."/>
            <person name="Lai Z."/>
            <person name="Le Paslier M.C."/>
            <person name="Lippi Y."/>
            <person name="Lorenzon L."/>
            <person name="Mandel J.R."/>
            <person name="Marage G."/>
            <person name="Marchand G."/>
            <person name="Marquand E."/>
            <person name="Bret-Mestries E."/>
            <person name="Morien E."/>
            <person name="Nambeesan S."/>
            <person name="Nguyen T."/>
            <person name="Pegot-Espagnet P."/>
            <person name="Pouilly N."/>
            <person name="Raftis F."/>
            <person name="Sallet E."/>
            <person name="Schiex T."/>
            <person name="Thomas J."/>
            <person name="Vandecasteele C."/>
            <person name="Vares D."/>
            <person name="Vear F."/>
            <person name="Vautrin S."/>
            <person name="Crespi M."/>
            <person name="Mangin B."/>
            <person name="Burke J.M."/>
            <person name="Salse J."/>
            <person name="Munos S."/>
            <person name="Vincourt P."/>
            <person name="Rieseberg L.H."/>
            <person name="Langlade N.B."/>
        </authorList>
    </citation>
    <scope>NUCLEOTIDE SEQUENCE</scope>
    <source>
        <tissue evidence="2">Leaves</tissue>
    </source>
</reference>
<evidence type="ECO:0000313" key="3">
    <source>
        <dbReference type="Proteomes" id="UP000215914"/>
    </source>
</evidence>
<dbReference type="AlphaFoldDB" id="A0A9K3E7F4"/>
<dbReference type="Proteomes" id="UP000215914">
    <property type="component" value="Unassembled WGS sequence"/>
</dbReference>
<evidence type="ECO:0000256" key="1">
    <source>
        <dbReference type="SAM" id="Phobius"/>
    </source>
</evidence>
<keyword evidence="1" id="KW-0812">Transmembrane</keyword>
<comment type="caution">
    <text evidence="2">The sequence shown here is derived from an EMBL/GenBank/DDBJ whole genome shotgun (WGS) entry which is preliminary data.</text>
</comment>
<reference evidence="2" key="2">
    <citation type="submission" date="2020-06" db="EMBL/GenBank/DDBJ databases">
        <title>Helianthus annuus Genome sequencing and assembly Release 2.</title>
        <authorList>
            <person name="Gouzy J."/>
            <person name="Langlade N."/>
            <person name="Munos S."/>
        </authorList>
    </citation>
    <scope>NUCLEOTIDE SEQUENCE</scope>
    <source>
        <tissue evidence="2">Leaves</tissue>
    </source>
</reference>
<proteinExistence type="predicted"/>
<feature type="transmembrane region" description="Helical" evidence="1">
    <location>
        <begin position="12"/>
        <end position="33"/>
    </location>
</feature>